<dbReference type="EMBL" id="DSVQ01000009">
    <property type="protein sequence ID" value="HGT38503.1"/>
    <property type="molecule type" value="Genomic_DNA"/>
</dbReference>
<feature type="transmembrane region" description="Helical" evidence="1">
    <location>
        <begin position="43"/>
        <end position="64"/>
    </location>
</feature>
<comment type="caution">
    <text evidence="2">The sequence shown here is derived from an EMBL/GenBank/DDBJ whole genome shotgun (WGS) entry which is preliminary data.</text>
</comment>
<sequence length="183" mass="19758">MTNDPHEGAEPVNPASRGLWWACVLLADVLCAGWSLGRVKPAWWFATGFGVVLAAVALFLAGWLRARWTPGMICGVAVLAACGVWGAIVGGAVTQQLRSADRHALARRLLAEFPRDNSAEVPAWETGLADRLGRRYGIRASVRWLWPAWLIGEGLLAAGIAAGGTWWLVRREGNTFLESKAAE</sequence>
<proteinExistence type="predicted"/>
<evidence type="ECO:0000256" key="1">
    <source>
        <dbReference type="SAM" id="Phobius"/>
    </source>
</evidence>
<feature type="transmembrane region" description="Helical" evidence="1">
    <location>
        <begin position="18"/>
        <end position="36"/>
    </location>
</feature>
<reference evidence="2" key="1">
    <citation type="journal article" date="2020" name="mSystems">
        <title>Genome- and Community-Level Interaction Insights into Carbon Utilization and Element Cycling Functions of Hydrothermarchaeota in Hydrothermal Sediment.</title>
        <authorList>
            <person name="Zhou Z."/>
            <person name="Liu Y."/>
            <person name="Xu W."/>
            <person name="Pan J."/>
            <person name="Luo Z.H."/>
            <person name="Li M."/>
        </authorList>
    </citation>
    <scope>NUCLEOTIDE SEQUENCE [LARGE SCALE GENOMIC DNA]</scope>
    <source>
        <strain evidence="2">SpSt-508</strain>
    </source>
</reference>
<accession>A0A7C4QN08</accession>
<gene>
    <name evidence="2" type="ORF">ENS64_04470</name>
</gene>
<protein>
    <submittedName>
        <fullName evidence="2">Uncharacterized protein</fullName>
    </submittedName>
</protein>
<name>A0A7C4QN08_9PLAN</name>
<feature type="transmembrane region" description="Helical" evidence="1">
    <location>
        <begin position="70"/>
        <end position="93"/>
    </location>
</feature>
<feature type="transmembrane region" description="Helical" evidence="1">
    <location>
        <begin position="144"/>
        <end position="169"/>
    </location>
</feature>
<keyword evidence="1" id="KW-0472">Membrane</keyword>
<organism evidence="2">
    <name type="scientific">Schlesneria paludicola</name>
    <dbReference type="NCBI Taxonomy" id="360056"/>
    <lineage>
        <taxon>Bacteria</taxon>
        <taxon>Pseudomonadati</taxon>
        <taxon>Planctomycetota</taxon>
        <taxon>Planctomycetia</taxon>
        <taxon>Planctomycetales</taxon>
        <taxon>Planctomycetaceae</taxon>
        <taxon>Schlesneria</taxon>
    </lineage>
</organism>
<dbReference type="AlphaFoldDB" id="A0A7C4QN08"/>
<keyword evidence="1" id="KW-0812">Transmembrane</keyword>
<keyword evidence="1" id="KW-1133">Transmembrane helix</keyword>
<evidence type="ECO:0000313" key="2">
    <source>
        <dbReference type="EMBL" id="HGT38503.1"/>
    </source>
</evidence>